<dbReference type="FunFam" id="3.90.550.10:FF:000003">
    <property type="entry name" value="2-C-methyl-D-erythritol 4-phosphate cytidylyltransferase"/>
    <property type="match status" value="1"/>
</dbReference>
<comment type="similarity">
    <text evidence="3 7">Belongs to the IspD/TarI cytidylyltransferase family. IspD subfamily.</text>
</comment>
<dbReference type="EC" id="2.7.7.60" evidence="7"/>
<evidence type="ECO:0000256" key="5">
    <source>
        <dbReference type="ARBA" id="ARBA00022695"/>
    </source>
</evidence>
<organism evidence="8 9">
    <name type="scientific">Larsenimonas rhizosphaerae</name>
    <dbReference type="NCBI Taxonomy" id="2944682"/>
    <lineage>
        <taxon>Bacteria</taxon>
        <taxon>Pseudomonadati</taxon>
        <taxon>Pseudomonadota</taxon>
        <taxon>Gammaproteobacteria</taxon>
        <taxon>Oceanospirillales</taxon>
        <taxon>Halomonadaceae</taxon>
        <taxon>Larsenimonas</taxon>
    </lineage>
</organism>
<evidence type="ECO:0000256" key="7">
    <source>
        <dbReference type="HAMAP-Rule" id="MF_00108"/>
    </source>
</evidence>
<dbReference type="PANTHER" id="PTHR32125">
    <property type="entry name" value="2-C-METHYL-D-ERYTHRITOL 4-PHOSPHATE CYTIDYLYLTRANSFERASE, CHLOROPLASTIC"/>
    <property type="match status" value="1"/>
</dbReference>
<evidence type="ECO:0000256" key="3">
    <source>
        <dbReference type="ARBA" id="ARBA00009789"/>
    </source>
</evidence>
<dbReference type="InterPro" id="IPR029044">
    <property type="entry name" value="Nucleotide-diphossugar_trans"/>
</dbReference>
<keyword evidence="6 7" id="KW-0414">Isoprene biosynthesis</keyword>
<feature type="site" description="Transition state stabilizer" evidence="7">
    <location>
        <position position="15"/>
    </location>
</feature>
<evidence type="ECO:0000256" key="2">
    <source>
        <dbReference type="ARBA" id="ARBA00004787"/>
    </source>
</evidence>
<dbReference type="Gene3D" id="3.90.550.10">
    <property type="entry name" value="Spore Coat Polysaccharide Biosynthesis Protein SpsA, Chain A"/>
    <property type="match status" value="1"/>
</dbReference>
<keyword evidence="5 7" id="KW-0548">Nucleotidyltransferase</keyword>
<dbReference type="Pfam" id="PF01128">
    <property type="entry name" value="IspD"/>
    <property type="match status" value="1"/>
</dbReference>
<dbReference type="InterPro" id="IPR001228">
    <property type="entry name" value="IspD"/>
</dbReference>
<keyword evidence="4 7" id="KW-0808">Transferase</keyword>
<keyword evidence="9" id="KW-1185">Reference proteome</keyword>
<protein>
    <recommendedName>
        <fullName evidence="7">2-C-methyl-D-erythritol 4-phosphate cytidylyltransferase</fullName>
        <ecNumber evidence="7">2.7.7.60</ecNumber>
    </recommendedName>
    <alternativeName>
        <fullName evidence="7">4-diphosphocytidyl-2C-methyl-D-erythritol synthase</fullName>
    </alternativeName>
    <alternativeName>
        <fullName evidence="7">MEP cytidylyltransferase</fullName>
        <shortName evidence="7">MCT</shortName>
    </alternativeName>
</protein>
<dbReference type="PANTHER" id="PTHR32125:SF4">
    <property type="entry name" value="2-C-METHYL-D-ERYTHRITOL 4-PHOSPHATE CYTIDYLYLTRANSFERASE, CHLOROPLASTIC"/>
    <property type="match status" value="1"/>
</dbReference>
<feature type="site" description="Positions MEP for the nucleophilic attack" evidence="7">
    <location>
        <position position="210"/>
    </location>
</feature>
<dbReference type="PROSITE" id="PS01295">
    <property type="entry name" value="ISPD"/>
    <property type="match status" value="1"/>
</dbReference>
<dbReference type="AlphaFoldDB" id="A0AA41ZN07"/>
<sequence length="230" mass="24676">MTLFLVVPAAGVGSRMKADRPKQYLLLQGRPLMAHTLSRLHDAFPEAVLVLCLDHEDDRFDASMVPFARWQRVRGGETRAESVRAGLASVAEQAAPDDLVLVHDVARPCVQVEDLYRLHAAAGEHADGALLAAPVADTMKRADDCGGVLRTESRAHLFHALTPQGFRYDLLCQALDAARAGGVEVTDEASAIEALGRSPRLVPGRRDNIKVTHPEDLALAGALLALPGGD</sequence>
<feature type="site" description="Positions MEP for the nucleophilic attack" evidence="7">
    <location>
        <position position="154"/>
    </location>
</feature>
<dbReference type="GO" id="GO:0019288">
    <property type="term" value="P:isopentenyl diphosphate biosynthetic process, methylerythritol 4-phosphate pathway"/>
    <property type="evidence" value="ECO:0007669"/>
    <property type="project" value="UniProtKB-UniRule"/>
</dbReference>
<dbReference type="CDD" id="cd02516">
    <property type="entry name" value="CDP-ME_synthetase"/>
    <property type="match status" value="1"/>
</dbReference>
<evidence type="ECO:0000256" key="4">
    <source>
        <dbReference type="ARBA" id="ARBA00022679"/>
    </source>
</evidence>
<dbReference type="HAMAP" id="MF_00108">
    <property type="entry name" value="IspD"/>
    <property type="match status" value="1"/>
</dbReference>
<dbReference type="GO" id="GO:0050518">
    <property type="term" value="F:2-C-methyl-D-erythritol 4-phosphate cytidylyltransferase activity"/>
    <property type="evidence" value="ECO:0007669"/>
    <property type="project" value="UniProtKB-UniRule"/>
</dbReference>
<dbReference type="RefSeq" id="WP_265896520.1">
    <property type="nucleotide sequence ID" value="NZ_JAPIVE010000003.1"/>
</dbReference>
<dbReference type="EMBL" id="JAPIVE010000003">
    <property type="protein sequence ID" value="MCX2524878.1"/>
    <property type="molecule type" value="Genomic_DNA"/>
</dbReference>
<evidence type="ECO:0000313" key="9">
    <source>
        <dbReference type="Proteomes" id="UP001165678"/>
    </source>
</evidence>
<comment type="function">
    <text evidence="7">Catalyzes the formation of 4-diphosphocytidyl-2-C-methyl-D-erythritol from CTP and 2-C-methyl-D-erythritol 4-phosphate (MEP).</text>
</comment>
<dbReference type="InterPro" id="IPR018294">
    <property type="entry name" value="ISPD_synthase_CS"/>
</dbReference>
<evidence type="ECO:0000313" key="8">
    <source>
        <dbReference type="EMBL" id="MCX2524878.1"/>
    </source>
</evidence>
<dbReference type="Proteomes" id="UP001165678">
    <property type="component" value="Unassembled WGS sequence"/>
</dbReference>
<dbReference type="SUPFAM" id="SSF53448">
    <property type="entry name" value="Nucleotide-diphospho-sugar transferases"/>
    <property type="match status" value="1"/>
</dbReference>
<gene>
    <name evidence="7 8" type="primary">ispD</name>
    <name evidence="8" type="ORF">OQ287_11560</name>
</gene>
<dbReference type="InterPro" id="IPR050088">
    <property type="entry name" value="IspD/TarI_cytidylyltransf_bact"/>
</dbReference>
<proteinExistence type="inferred from homology"/>
<dbReference type="InterPro" id="IPR034683">
    <property type="entry name" value="IspD/TarI"/>
</dbReference>
<feature type="site" description="Transition state stabilizer" evidence="7">
    <location>
        <position position="22"/>
    </location>
</feature>
<comment type="catalytic activity">
    <reaction evidence="1 7">
        <text>2-C-methyl-D-erythritol 4-phosphate + CTP + H(+) = 4-CDP-2-C-methyl-D-erythritol + diphosphate</text>
        <dbReference type="Rhea" id="RHEA:13429"/>
        <dbReference type="ChEBI" id="CHEBI:15378"/>
        <dbReference type="ChEBI" id="CHEBI:33019"/>
        <dbReference type="ChEBI" id="CHEBI:37563"/>
        <dbReference type="ChEBI" id="CHEBI:57823"/>
        <dbReference type="ChEBI" id="CHEBI:58262"/>
        <dbReference type="EC" id="2.7.7.60"/>
    </reaction>
</comment>
<accession>A0AA41ZN07</accession>
<name>A0AA41ZN07_9GAMM</name>
<reference evidence="8" key="1">
    <citation type="submission" date="2022-11" db="EMBL/GenBank/DDBJ databases">
        <title>Larsenimonas rhizosphaerae sp. nov., isolated from a tidal mudflat.</title>
        <authorList>
            <person name="Lee S.D."/>
            <person name="Kim I.S."/>
        </authorList>
    </citation>
    <scope>NUCLEOTIDE SEQUENCE</scope>
    <source>
        <strain evidence="8">GH2-1</strain>
    </source>
</reference>
<dbReference type="NCBIfam" id="TIGR00453">
    <property type="entry name" value="ispD"/>
    <property type="match status" value="1"/>
</dbReference>
<comment type="pathway">
    <text evidence="2 7">Isoprenoid biosynthesis; isopentenyl diphosphate biosynthesis via DXP pathway; isopentenyl diphosphate from 1-deoxy-D-xylulose 5-phosphate: step 2/6.</text>
</comment>
<evidence type="ECO:0000256" key="6">
    <source>
        <dbReference type="ARBA" id="ARBA00023229"/>
    </source>
</evidence>
<evidence type="ECO:0000256" key="1">
    <source>
        <dbReference type="ARBA" id="ARBA00001282"/>
    </source>
</evidence>
<comment type="caution">
    <text evidence="8">The sequence shown here is derived from an EMBL/GenBank/DDBJ whole genome shotgun (WGS) entry which is preliminary data.</text>
</comment>